<sequence>MATGAAIGAVVYSLPRACTATVVNGVTYERCDGVWYRPSYSGNQVVYVVVDAPR</sequence>
<gene>
    <name evidence="1" type="ORF">ACFSKX_18735</name>
</gene>
<protein>
    <submittedName>
        <fullName evidence="1">Uncharacterized protein</fullName>
    </submittedName>
</protein>
<organism evidence="1 2">
    <name type="scientific">Microbulbifer halophilus</name>
    <dbReference type="NCBI Taxonomy" id="453963"/>
    <lineage>
        <taxon>Bacteria</taxon>
        <taxon>Pseudomonadati</taxon>
        <taxon>Pseudomonadota</taxon>
        <taxon>Gammaproteobacteria</taxon>
        <taxon>Cellvibrionales</taxon>
        <taxon>Microbulbiferaceae</taxon>
        <taxon>Microbulbifer</taxon>
    </lineage>
</organism>
<dbReference type="Proteomes" id="UP001597425">
    <property type="component" value="Unassembled WGS sequence"/>
</dbReference>
<evidence type="ECO:0000313" key="1">
    <source>
        <dbReference type="EMBL" id="MFD2312458.1"/>
    </source>
</evidence>
<accession>A0ABW5EFW0</accession>
<reference evidence="2" key="1">
    <citation type="journal article" date="2019" name="Int. J. Syst. Evol. Microbiol.">
        <title>The Global Catalogue of Microorganisms (GCM) 10K type strain sequencing project: providing services to taxonomists for standard genome sequencing and annotation.</title>
        <authorList>
            <consortium name="The Broad Institute Genomics Platform"/>
            <consortium name="The Broad Institute Genome Sequencing Center for Infectious Disease"/>
            <person name="Wu L."/>
            <person name="Ma J."/>
        </authorList>
    </citation>
    <scope>NUCLEOTIDE SEQUENCE [LARGE SCALE GENOMIC DNA]</scope>
    <source>
        <strain evidence="2">KCTC 12848</strain>
    </source>
</reference>
<name>A0ABW5EFW0_9GAMM</name>
<evidence type="ECO:0000313" key="2">
    <source>
        <dbReference type="Proteomes" id="UP001597425"/>
    </source>
</evidence>
<proteinExistence type="predicted"/>
<dbReference type="RefSeq" id="WP_265723559.1">
    <property type="nucleotide sequence ID" value="NZ_JAPIVK010000058.1"/>
</dbReference>
<comment type="caution">
    <text evidence="1">The sequence shown here is derived from an EMBL/GenBank/DDBJ whole genome shotgun (WGS) entry which is preliminary data.</text>
</comment>
<dbReference type="EMBL" id="JBHUJD010000044">
    <property type="protein sequence ID" value="MFD2312458.1"/>
    <property type="molecule type" value="Genomic_DNA"/>
</dbReference>
<keyword evidence="2" id="KW-1185">Reference proteome</keyword>